<accession>A0A3N9UDD5</accession>
<dbReference type="InterPro" id="IPR041401">
    <property type="entry name" value="TseB-like_dom"/>
</dbReference>
<dbReference type="AlphaFoldDB" id="A0A3N9UDD5"/>
<dbReference type="OrthoDB" id="2381181at2"/>
<evidence type="ECO:0000259" key="1">
    <source>
        <dbReference type="Pfam" id="PF17881"/>
    </source>
</evidence>
<dbReference type="Proteomes" id="UP000274033">
    <property type="component" value="Unassembled WGS sequence"/>
</dbReference>
<comment type="caution">
    <text evidence="2">The sequence shown here is derived from an EMBL/GenBank/DDBJ whole genome shotgun (WGS) entry which is preliminary data.</text>
</comment>
<dbReference type="Pfam" id="PF17881">
    <property type="entry name" value="TseB"/>
    <property type="match status" value="1"/>
</dbReference>
<keyword evidence="3" id="KW-1185">Reference proteome</keyword>
<dbReference type="InterPro" id="IPR046350">
    <property type="entry name" value="Cystatin_sf"/>
</dbReference>
<dbReference type="Gene3D" id="3.10.450.40">
    <property type="match status" value="2"/>
</dbReference>
<dbReference type="SUPFAM" id="SSF54403">
    <property type="entry name" value="Cystatin/monellin"/>
    <property type="match status" value="2"/>
</dbReference>
<name>A0A3N9UDD5_9BACI</name>
<reference evidence="2 3" key="1">
    <citation type="journal article" date="2013" name="J. Microbiol.">
        <title>Lysinibacillus chungkukjangi sp. nov., isolated from Chungkukjang, Korean fermented soybean food.</title>
        <authorList>
            <person name="Kim S.J."/>
            <person name="Jang Y.H."/>
            <person name="Hamada M."/>
            <person name="Ahn J.H."/>
            <person name="Weon H.Y."/>
            <person name="Suzuki K."/>
            <person name="Whang K.S."/>
            <person name="Kwon S.W."/>
        </authorList>
    </citation>
    <scope>NUCLEOTIDE SEQUENCE [LARGE SCALE GENOMIC DNA]</scope>
    <source>
        <strain evidence="2 3">MCCC 1A12701</strain>
    </source>
</reference>
<dbReference type="EMBL" id="RRCT01000010">
    <property type="protein sequence ID" value="RQW74287.1"/>
    <property type="molecule type" value="Genomic_DNA"/>
</dbReference>
<protein>
    <recommendedName>
        <fullName evidence="1">Cell wall elongation regulator TseB-like domain-containing protein</fullName>
    </recommendedName>
</protein>
<feature type="domain" description="Cell wall elongation regulator TseB-like" evidence="1">
    <location>
        <begin position="37"/>
        <end position="81"/>
    </location>
</feature>
<proteinExistence type="predicted"/>
<gene>
    <name evidence="2" type="ORF">EBB45_11845</name>
</gene>
<evidence type="ECO:0000313" key="2">
    <source>
        <dbReference type="EMBL" id="RQW74287.1"/>
    </source>
</evidence>
<dbReference type="RefSeq" id="WP_124764954.1">
    <property type="nucleotide sequence ID" value="NZ_JAFBDY010000012.1"/>
</dbReference>
<sequence>MKNWLIFITVFLLSLTLVISILVIWKADEPFDEIEKQASDLAISSDHLKFVSDGYVYNGNEPYITLFGEDERGKKKAVFVPDNLEEKMIQEVYLQDGITEEQALSVLNNKEEVKEILHTKLGYEEVGAVWEITYTNESDELNYVYILFEDGQWWKRILNL</sequence>
<evidence type="ECO:0000313" key="3">
    <source>
        <dbReference type="Proteomes" id="UP000274033"/>
    </source>
</evidence>
<organism evidence="2 3">
    <name type="scientific">Lysinibacillus composti</name>
    <dbReference type="NCBI Taxonomy" id="720633"/>
    <lineage>
        <taxon>Bacteria</taxon>
        <taxon>Bacillati</taxon>
        <taxon>Bacillota</taxon>
        <taxon>Bacilli</taxon>
        <taxon>Bacillales</taxon>
        <taxon>Bacillaceae</taxon>
        <taxon>Lysinibacillus</taxon>
    </lineage>
</organism>